<name>A0A2G9U1W5_TELCI</name>
<dbReference type="OrthoDB" id="10045365at2759"/>
<dbReference type="Gene3D" id="2.10.25.10">
    <property type="entry name" value="Laminin"/>
    <property type="match status" value="1"/>
</dbReference>
<dbReference type="PANTHER" id="PTHR13802">
    <property type="entry name" value="MUCIN 4-RELATED"/>
    <property type="match status" value="1"/>
</dbReference>
<feature type="compositionally biased region" description="Low complexity" evidence="2">
    <location>
        <begin position="373"/>
        <end position="390"/>
    </location>
</feature>
<dbReference type="SMART" id="SM00179">
    <property type="entry name" value="EGF_CA"/>
    <property type="match status" value="1"/>
</dbReference>
<dbReference type="InterPro" id="IPR001881">
    <property type="entry name" value="EGF-like_Ca-bd_dom"/>
</dbReference>
<dbReference type="GO" id="GO:0007160">
    <property type="term" value="P:cell-matrix adhesion"/>
    <property type="evidence" value="ECO:0007669"/>
    <property type="project" value="InterPro"/>
</dbReference>
<dbReference type="PANTHER" id="PTHR13802:SF64">
    <property type="entry name" value="DENDRITE EXTENSION DEFECTIVE PROTEIN 1"/>
    <property type="match status" value="1"/>
</dbReference>
<dbReference type="PROSITE" id="PS51220">
    <property type="entry name" value="NIDO"/>
    <property type="match status" value="1"/>
</dbReference>
<dbReference type="CDD" id="cd00054">
    <property type="entry name" value="EGF_CA"/>
    <property type="match status" value="1"/>
</dbReference>
<dbReference type="InterPro" id="IPR003886">
    <property type="entry name" value="NIDO_dom"/>
</dbReference>
<keyword evidence="5" id="KW-1185">Reference proteome</keyword>
<feature type="domain" description="NIDO" evidence="3">
    <location>
        <begin position="94"/>
        <end position="230"/>
    </location>
</feature>
<keyword evidence="1" id="KW-1015">Disulfide bond</keyword>
<evidence type="ECO:0000313" key="5">
    <source>
        <dbReference type="Proteomes" id="UP000230423"/>
    </source>
</evidence>
<dbReference type="PROSITE" id="PS01187">
    <property type="entry name" value="EGF_CA"/>
    <property type="match status" value="1"/>
</dbReference>
<dbReference type="InterPro" id="IPR051495">
    <property type="entry name" value="Epithelial_Barrier/Signaling"/>
</dbReference>
<dbReference type="Proteomes" id="UP000230423">
    <property type="component" value="Unassembled WGS sequence"/>
</dbReference>
<feature type="non-terminal residue" evidence="4">
    <location>
        <position position="1"/>
    </location>
</feature>
<dbReference type="AlphaFoldDB" id="A0A2G9U1W5"/>
<accession>A0A2G9U1W5</accession>
<feature type="non-terminal residue" evidence="4">
    <location>
        <position position="422"/>
    </location>
</feature>
<proteinExistence type="predicted"/>
<evidence type="ECO:0000259" key="3">
    <source>
        <dbReference type="PROSITE" id="PS51220"/>
    </source>
</evidence>
<dbReference type="EMBL" id="KZ350837">
    <property type="protein sequence ID" value="PIO63490.1"/>
    <property type="molecule type" value="Genomic_DNA"/>
</dbReference>
<dbReference type="Pfam" id="PF06119">
    <property type="entry name" value="NIDO"/>
    <property type="match status" value="1"/>
</dbReference>
<dbReference type="InterPro" id="IPR018097">
    <property type="entry name" value="EGF_Ca-bd_CS"/>
</dbReference>
<organism evidence="4 5">
    <name type="scientific">Teladorsagia circumcincta</name>
    <name type="common">Brown stomach worm</name>
    <name type="synonym">Ostertagia circumcincta</name>
    <dbReference type="NCBI Taxonomy" id="45464"/>
    <lineage>
        <taxon>Eukaryota</taxon>
        <taxon>Metazoa</taxon>
        <taxon>Ecdysozoa</taxon>
        <taxon>Nematoda</taxon>
        <taxon>Chromadorea</taxon>
        <taxon>Rhabditida</taxon>
        <taxon>Rhabditina</taxon>
        <taxon>Rhabditomorpha</taxon>
        <taxon>Strongyloidea</taxon>
        <taxon>Trichostrongylidae</taxon>
        <taxon>Teladorsagia</taxon>
    </lineage>
</organism>
<protein>
    <submittedName>
        <fullName evidence="4">Nidogen-like protein</fullName>
    </submittedName>
</protein>
<gene>
    <name evidence="4" type="ORF">TELCIR_14909</name>
</gene>
<feature type="region of interest" description="Disordered" evidence="2">
    <location>
        <begin position="370"/>
        <end position="390"/>
    </location>
</feature>
<dbReference type="SMART" id="SM00539">
    <property type="entry name" value="NIDO"/>
    <property type="match status" value="1"/>
</dbReference>
<evidence type="ECO:0000256" key="2">
    <source>
        <dbReference type="SAM" id="MobiDB-lite"/>
    </source>
</evidence>
<dbReference type="GO" id="GO:0005509">
    <property type="term" value="F:calcium ion binding"/>
    <property type="evidence" value="ECO:0007669"/>
    <property type="project" value="InterPro"/>
</dbReference>
<evidence type="ECO:0000256" key="1">
    <source>
        <dbReference type="ARBA" id="ARBA00023157"/>
    </source>
</evidence>
<evidence type="ECO:0000313" key="4">
    <source>
        <dbReference type="EMBL" id="PIO63490.1"/>
    </source>
</evidence>
<dbReference type="Gene3D" id="2.170.300.10">
    <property type="entry name" value="Tie2 ligand-binding domain superfamily"/>
    <property type="match status" value="1"/>
</dbReference>
<sequence length="422" mass="46619">HRRYKRQLGSGEVDVPNQQIDLNITVPYIFSARLYPYGETKGDLVIRGTSEVYKLANPFHYLGQIYETIYIHSSGFVSFSPNELSPSALPVGEPVLATYWMPTEGAIVYYRETDDPSIINLAHNEVNIQYRYGSKFRVKSVLIITWEGGRPEDSDSEGNLFQLALVIGDTMTFAHFVYSKLNSNDNAVAGFSSINSSYSLPDSATHDAMLLSEKSDIGIPGEWLFRVDEAQVYLCGAGFKGLECIDSCASSQWFNDCSRSCHCDGGDPCDQETGRCPNGRCSPGWKGAPICDEDEDECVRDDVCPSAQPDCLNTPGSYLCICFEYDEQNKRCKGSTPPGSSEEKIPVEVIPLQPSFGRFETSTKNSMVRNRFQSTTPSTTPSTTTTQSTTTRLLTTSIELTTTQAPPVTAKVAEFKQLKAKT</sequence>
<reference evidence="4 5" key="1">
    <citation type="submission" date="2015-09" db="EMBL/GenBank/DDBJ databases">
        <title>Draft genome of the parasitic nematode Teladorsagia circumcincta isolate WARC Sus (inbred).</title>
        <authorList>
            <person name="Mitreva M."/>
        </authorList>
    </citation>
    <scope>NUCLEOTIDE SEQUENCE [LARGE SCALE GENOMIC DNA]</scope>
    <source>
        <strain evidence="4 5">S</strain>
    </source>
</reference>